<organism evidence="2 3">
    <name type="scientific">Pandoravirus inopinatum</name>
    <dbReference type="NCBI Taxonomy" id="1605721"/>
    <lineage>
        <taxon>Viruses</taxon>
        <taxon>Pandoravirus</taxon>
    </lineage>
</organism>
<protein>
    <recommendedName>
        <fullName evidence="4">Ankyrin repeat protein</fullName>
    </recommendedName>
</protein>
<dbReference type="RefSeq" id="YP_009119947.1">
    <property type="nucleotide sequence ID" value="NC_026440.1"/>
</dbReference>
<evidence type="ECO:0000256" key="1">
    <source>
        <dbReference type="SAM" id="MobiDB-lite"/>
    </source>
</evidence>
<name>A0A0B5JDF4_9VIRU</name>
<feature type="compositionally biased region" description="Basic residues" evidence="1">
    <location>
        <begin position="8"/>
        <end position="17"/>
    </location>
</feature>
<reference evidence="2 3" key="1">
    <citation type="journal article" date="2015" name="Parasitol. Res.">
        <title>Viruses in close associations with free-living amoebae.</title>
        <authorList>
            <person name="Scheid P."/>
        </authorList>
    </citation>
    <scope>NUCLEOTIDE SEQUENCE [LARGE SCALE GENOMIC DNA]</scope>
    <source>
        <strain evidence="2">KlaHel</strain>
    </source>
</reference>
<proteinExistence type="predicted"/>
<dbReference type="GeneID" id="23462629"/>
<feature type="region of interest" description="Disordered" evidence="1">
    <location>
        <begin position="1"/>
        <end position="20"/>
    </location>
</feature>
<accession>A0A0B5JDF4</accession>
<sequence>MSAPKTAHATRRKKHLNHPTQTTVAAIGVASSNPRGYARKRGARSRSPTCCLTYRRKGRWTLVHLLPAEVWAKIARRTDDGALGTCLLASRDLASAFAHEAARRRAWLAQPLRQLAACGDTKALAWARRRACAQGRQHFRFGHECFCAAAGAGRLGTLKWLYADQRRHGLFVCCSTSSILCEAVRGDHVDVVAWMLASMGPLCSVAHAATAAIESGASRVFAHLCQHAADADFIDRKACKHATGVGVLAALDQRGLLDPAHVSSLLSAVRLHSRKLAAPDVTSVEWLCHSAFGDRCDWSLPCVRGALDTIAQSSFVDDANWRRIVDAITPRVHEEDLWTTILYTAATRDAVDVVERAWPLAVPNVTSVGHAAAGSGSANVLDWLVAQRHASLTDDGLSWARAAADGRRWGLAHRYYVEAAVVVTNARSLYDTAVTLYQSAITSGDVAALERLRVVCSDVIGEDEECAALTEAFEDEVCSPSFFWQYDMIGFMCTHVPDVAAALCGEVGVEASDMPADIFASLLAAAPRVSYERDLIDVLIAGKCDDIVAMLLAARKGVAGKIRCPPEASARVRALVPRVWTPTKRACYMLRSGDYSAHAIVADAVAAGADACVALLRLAVQRGRYDVVVDDSTLIDACPAQAVCDAGVDALQCARIDLARRLFEQAAARGCVPTAKQLSSVFGRARDSAFIPHTDGRYTVDQPSAYETAAYAATLRSAPTKRDRVNGMTALLHGGDVACGVMILDSTLPNALEDEWPDAIAKAVAAGHFDPIAHILRAGGPLARTVVSIGREAAKSGDTRARLEALWTESCKDANATDDAIP</sequence>
<evidence type="ECO:0000313" key="2">
    <source>
        <dbReference type="EMBL" id="AJF97712.1"/>
    </source>
</evidence>
<evidence type="ECO:0000313" key="3">
    <source>
        <dbReference type="Proteomes" id="UP000202511"/>
    </source>
</evidence>
<evidence type="ECO:0008006" key="4">
    <source>
        <dbReference type="Google" id="ProtNLM"/>
    </source>
</evidence>
<dbReference type="KEGG" id="vg:23462629"/>
<dbReference type="Proteomes" id="UP000202511">
    <property type="component" value="Segment"/>
</dbReference>
<dbReference type="EMBL" id="KP136319">
    <property type="protein sequence ID" value="AJF97712.1"/>
    <property type="molecule type" value="Genomic_DNA"/>
</dbReference>